<dbReference type="PANTHER" id="PTHR30344">
    <property type="entry name" value="6-PHOSPHOGLUCONOLACTONASE-RELATED"/>
    <property type="match status" value="1"/>
</dbReference>
<dbReference type="InterPro" id="IPR015943">
    <property type="entry name" value="WD40/YVTN_repeat-like_dom_sf"/>
</dbReference>
<evidence type="ECO:0000256" key="1">
    <source>
        <dbReference type="ARBA" id="ARBA00005564"/>
    </source>
</evidence>
<dbReference type="SUPFAM" id="SSF75011">
    <property type="entry name" value="3-carboxy-cis,cis-mucoante lactonizing enzyme"/>
    <property type="match status" value="1"/>
</dbReference>
<dbReference type="Proteomes" id="UP000886858">
    <property type="component" value="Unassembled WGS sequence"/>
</dbReference>
<accession>A0A9D2I1R9</accession>
<reference evidence="2" key="2">
    <citation type="submission" date="2021-04" db="EMBL/GenBank/DDBJ databases">
        <authorList>
            <person name="Gilroy R."/>
        </authorList>
    </citation>
    <scope>NUCLEOTIDE SEQUENCE</scope>
    <source>
        <strain evidence="2">CHK179-7159</strain>
    </source>
</reference>
<name>A0A9D2I1R9_9FIRM</name>
<dbReference type="InterPro" id="IPR019405">
    <property type="entry name" value="Lactonase_7-beta_prop"/>
</dbReference>
<dbReference type="GO" id="GO:0017057">
    <property type="term" value="F:6-phosphogluconolactonase activity"/>
    <property type="evidence" value="ECO:0007669"/>
    <property type="project" value="TreeGrafter"/>
</dbReference>
<comment type="caution">
    <text evidence="2">The sequence shown here is derived from an EMBL/GenBank/DDBJ whole genome shotgun (WGS) entry which is preliminary data.</text>
</comment>
<evidence type="ECO:0000313" key="3">
    <source>
        <dbReference type="Proteomes" id="UP000886858"/>
    </source>
</evidence>
<dbReference type="EMBL" id="DWYY01000008">
    <property type="protein sequence ID" value="HJA91671.1"/>
    <property type="molecule type" value="Genomic_DNA"/>
</dbReference>
<organism evidence="2 3">
    <name type="scientific">Candidatus Eisenbergiella merdipullorum</name>
    <dbReference type="NCBI Taxonomy" id="2838553"/>
    <lineage>
        <taxon>Bacteria</taxon>
        <taxon>Bacillati</taxon>
        <taxon>Bacillota</taxon>
        <taxon>Clostridia</taxon>
        <taxon>Lachnospirales</taxon>
        <taxon>Lachnospiraceae</taxon>
        <taxon>Eisenbergiella</taxon>
    </lineage>
</organism>
<dbReference type="Pfam" id="PF10282">
    <property type="entry name" value="Lactonase"/>
    <property type="match status" value="1"/>
</dbReference>
<dbReference type="InterPro" id="IPR050282">
    <property type="entry name" value="Cycloisomerase_2"/>
</dbReference>
<gene>
    <name evidence="2" type="ORF">H9717_00875</name>
</gene>
<dbReference type="AlphaFoldDB" id="A0A9D2I1R9"/>
<proteinExistence type="inferred from homology"/>
<dbReference type="PANTHER" id="PTHR30344:SF1">
    <property type="entry name" value="6-PHOSPHOGLUCONOLACTONASE"/>
    <property type="match status" value="1"/>
</dbReference>
<evidence type="ECO:0000313" key="2">
    <source>
        <dbReference type="EMBL" id="HJA91671.1"/>
    </source>
</evidence>
<dbReference type="Gene3D" id="2.130.10.10">
    <property type="entry name" value="YVTN repeat-like/Quinoprotein amine dehydrogenase"/>
    <property type="match status" value="1"/>
</dbReference>
<sequence>MEQLYAGSYNAPVLTGDGTVYQGNGKGITRYEFDEETGKLFEKESIPEAPNASWLAFSPDRKRLYAVNELDNHEGTKGGAVSAYLVQEDGCLRFMNRLPVMGAAPCHVDCAPEHGQARHVYTANYNGGSLSAFSLKEDGSLKALDCLVQHEPCFWENEGQASVLDPASVDKGKKKLPHVHSSSVFDGFLWITDLGLDILEAYRLDITGGLETEGKGAPCMQLKLPNGCGPRSLAFWKNRIFVSCELSNEVAVLERKGDSLTLIQRISSLPEGTDVDNHVGGIQISEDGRYLYVGNRGHDSIAVFSVKKEGIVPEQWAPSGGRNPRGFSLSPSGKWLLAANQDSGNLTVMKRDEETGLLHSAGCYEAQAVVCLLF</sequence>
<comment type="similarity">
    <text evidence="1">Belongs to the cycloisomerase 2 family.</text>
</comment>
<protein>
    <submittedName>
        <fullName evidence="2">Lactonase family protein</fullName>
    </submittedName>
</protein>
<reference evidence="2" key="1">
    <citation type="journal article" date="2021" name="PeerJ">
        <title>Extensive microbial diversity within the chicken gut microbiome revealed by metagenomics and culture.</title>
        <authorList>
            <person name="Gilroy R."/>
            <person name="Ravi A."/>
            <person name="Getino M."/>
            <person name="Pursley I."/>
            <person name="Horton D.L."/>
            <person name="Alikhan N.F."/>
            <person name="Baker D."/>
            <person name="Gharbi K."/>
            <person name="Hall N."/>
            <person name="Watson M."/>
            <person name="Adriaenssens E.M."/>
            <person name="Foster-Nyarko E."/>
            <person name="Jarju S."/>
            <person name="Secka A."/>
            <person name="Antonio M."/>
            <person name="Oren A."/>
            <person name="Chaudhuri R.R."/>
            <person name="La Ragione R."/>
            <person name="Hildebrand F."/>
            <person name="Pallen M.J."/>
        </authorList>
    </citation>
    <scope>NUCLEOTIDE SEQUENCE</scope>
    <source>
        <strain evidence="2">CHK179-7159</strain>
    </source>
</reference>